<keyword evidence="7 8" id="KW-0315">Glutamine amidotransferase</keyword>
<dbReference type="NCBIfam" id="TIGR01737">
    <property type="entry name" value="FGAM_synth_I"/>
    <property type="match status" value="1"/>
</dbReference>
<feature type="active site" evidence="8">
    <location>
        <position position="227"/>
    </location>
</feature>
<comment type="subunit">
    <text evidence="8">Part of the FGAM synthase complex composed of 1 PurL, 1 PurQ and 2 PurS subunits.</text>
</comment>
<dbReference type="NCBIfam" id="NF002957">
    <property type="entry name" value="PRK03619.1"/>
    <property type="match status" value="1"/>
</dbReference>
<comment type="function">
    <text evidence="8">Part of the phosphoribosylformylglycinamidine synthase complex involved in the purines biosynthetic pathway. Catalyzes the ATP-dependent conversion of formylglycinamide ribonucleotide (FGAR) and glutamine to yield formylglycinamidine ribonucleotide (FGAM) and glutamate. The FGAM synthase complex is composed of three subunits. PurQ produces an ammonia molecule by converting glutamine to glutamate. PurL transfers the ammonia molecule to FGAR to form FGAM in an ATP-dependent manner. PurS interacts with PurQ and PurL and is thought to assist in the transfer of the ammonia molecule from PurQ to PurL.</text>
</comment>
<dbReference type="PANTHER" id="PTHR47552:SF1">
    <property type="entry name" value="PHOSPHORIBOSYLFORMYLGLYCINAMIDINE SYNTHASE SUBUNIT PURQ"/>
    <property type="match status" value="1"/>
</dbReference>
<evidence type="ECO:0000313" key="9">
    <source>
        <dbReference type="EMBL" id="NYE96192.1"/>
    </source>
</evidence>
<dbReference type="HAMAP" id="MF_00421">
    <property type="entry name" value="PurQ"/>
    <property type="match status" value="1"/>
</dbReference>
<dbReference type="PROSITE" id="PS51273">
    <property type="entry name" value="GATASE_TYPE_1"/>
    <property type="match status" value="1"/>
</dbReference>
<feature type="active site" description="Nucleophile" evidence="8">
    <location>
        <position position="118"/>
    </location>
</feature>
<evidence type="ECO:0000256" key="4">
    <source>
        <dbReference type="ARBA" id="ARBA00022755"/>
    </source>
</evidence>
<evidence type="ECO:0000256" key="1">
    <source>
        <dbReference type="ARBA" id="ARBA00022490"/>
    </source>
</evidence>
<dbReference type="PANTHER" id="PTHR47552">
    <property type="entry name" value="PHOSPHORIBOSYLFORMYLGLYCINAMIDINE SYNTHASE SUBUNIT PURQ"/>
    <property type="match status" value="1"/>
</dbReference>
<dbReference type="UniPathway" id="UPA00074">
    <property type="reaction ID" value="UER00128"/>
</dbReference>
<dbReference type="SMART" id="SM01211">
    <property type="entry name" value="GATase_5"/>
    <property type="match status" value="1"/>
</dbReference>
<keyword evidence="1 8" id="KW-0963">Cytoplasm</keyword>
<name>A0A7Y9LV51_9MICC</name>
<sequence>MTEVSAVDLSAADLSAADLSAADLSAADLSAARVGVVTFPGTLDDRDAARAVRLSGATAVELWHADEDLKDVDAIVIPGGFSYGDYLRAGAISRFAPLMAKVIDAANSNAKLPVLGICNGFQILTESHLLPGSMVKNDHLKFICRDQTLRVENASTAWTNDYSAGQDITIPLKNQDGQYIADEKTLDALEAEGRVVFRYVSVNPNGSRRDIAGISNAAGNVVGLMPHPEHAVETGFGPFSEAGPHTGTDGAGFFTSVLNTILAGAKA</sequence>
<dbReference type="GO" id="GO:0005737">
    <property type="term" value="C:cytoplasm"/>
    <property type="evidence" value="ECO:0007669"/>
    <property type="project" value="UniProtKB-SubCell"/>
</dbReference>
<dbReference type="PIRSF" id="PIRSF001586">
    <property type="entry name" value="FGAM_synth_I"/>
    <property type="match status" value="1"/>
</dbReference>
<evidence type="ECO:0000256" key="2">
    <source>
        <dbReference type="ARBA" id="ARBA00022598"/>
    </source>
</evidence>
<dbReference type="GO" id="GO:0005524">
    <property type="term" value="F:ATP binding"/>
    <property type="evidence" value="ECO:0007669"/>
    <property type="project" value="UniProtKB-KW"/>
</dbReference>
<dbReference type="RefSeq" id="WP_179389880.1">
    <property type="nucleotide sequence ID" value="NZ_JACBYQ010000002.1"/>
</dbReference>
<accession>A0A7Y9LV51</accession>
<dbReference type="Pfam" id="PF13507">
    <property type="entry name" value="GATase_5"/>
    <property type="match status" value="1"/>
</dbReference>
<dbReference type="InterPro" id="IPR010075">
    <property type="entry name" value="PRibForGlyAmidine_synth_PurQ"/>
</dbReference>
<dbReference type="EC" id="3.5.1.2" evidence="8"/>
<dbReference type="CDD" id="cd01740">
    <property type="entry name" value="GATase1_FGAR_AT"/>
    <property type="match status" value="1"/>
</dbReference>
<comment type="caution">
    <text evidence="9">The sequence shown here is derived from an EMBL/GenBank/DDBJ whole genome shotgun (WGS) entry which is preliminary data.</text>
</comment>
<evidence type="ECO:0000256" key="6">
    <source>
        <dbReference type="ARBA" id="ARBA00022840"/>
    </source>
</evidence>
<dbReference type="InterPro" id="IPR029062">
    <property type="entry name" value="Class_I_gatase-like"/>
</dbReference>
<proteinExistence type="inferred from homology"/>
<keyword evidence="3 8" id="KW-0547">Nucleotide-binding</keyword>
<feature type="active site" evidence="8">
    <location>
        <position position="229"/>
    </location>
</feature>
<evidence type="ECO:0000256" key="7">
    <source>
        <dbReference type="ARBA" id="ARBA00022962"/>
    </source>
</evidence>
<dbReference type="GO" id="GO:0004642">
    <property type="term" value="F:phosphoribosylformylglycinamidine synthase activity"/>
    <property type="evidence" value="ECO:0007669"/>
    <property type="project" value="UniProtKB-UniRule"/>
</dbReference>
<evidence type="ECO:0000313" key="10">
    <source>
        <dbReference type="Proteomes" id="UP000521748"/>
    </source>
</evidence>
<comment type="catalytic activity">
    <reaction evidence="8">
        <text>N(2)-formyl-N(1)-(5-phospho-beta-D-ribosyl)glycinamide + L-glutamine + ATP + H2O = 2-formamido-N(1)-(5-O-phospho-beta-D-ribosyl)acetamidine + L-glutamate + ADP + phosphate + H(+)</text>
        <dbReference type="Rhea" id="RHEA:17129"/>
        <dbReference type="ChEBI" id="CHEBI:15377"/>
        <dbReference type="ChEBI" id="CHEBI:15378"/>
        <dbReference type="ChEBI" id="CHEBI:29985"/>
        <dbReference type="ChEBI" id="CHEBI:30616"/>
        <dbReference type="ChEBI" id="CHEBI:43474"/>
        <dbReference type="ChEBI" id="CHEBI:58359"/>
        <dbReference type="ChEBI" id="CHEBI:147286"/>
        <dbReference type="ChEBI" id="CHEBI:147287"/>
        <dbReference type="ChEBI" id="CHEBI:456216"/>
        <dbReference type="EC" id="6.3.5.3"/>
    </reaction>
</comment>
<dbReference type="Gene3D" id="3.40.50.880">
    <property type="match status" value="1"/>
</dbReference>
<dbReference type="EC" id="6.3.5.3" evidence="8"/>
<keyword evidence="5 8" id="KW-0378">Hydrolase</keyword>
<dbReference type="EMBL" id="JACBYQ010000002">
    <property type="protein sequence ID" value="NYE96192.1"/>
    <property type="molecule type" value="Genomic_DNA"/>
</dbReference>
<evidence type="ECO:0000256" key="5">
    <source>
        <dbReference type="ARBA" id="ARBA00022801"/>
    </source>
</evidence>
<dbReference type="SUPFAM" id="SSF52317">
    <property type="entry name" value="Class I glutamine amidotransferase-like"/>
    <property type="match status" value="1"/>
</dbReference>
<comment type="subcellular location">
    <subcellularLocation>
        <location evidence="8">Cytoplasm</location>
    </subcellularLocation>
</comment>
<dbReference type="GO" id="GO:0006189">
    <property type="term" value="P:'de novo' IMP biosynthetic process"/>
    <property type="evidence" value="ECO:0007669"/>
    <property type="project" value="UniProtKB-UniRule"/>
</dbReference>
<organism evidence="9 10">
    <name type="scientific">Psychromicrobium silvestre</name>
    <dbReference type="NCBI Taxonomy" id="1645614"/>
    <lineage>
        <taxon>Bacteria</taxon>
        <taxon>Bacillati</taxon>
        <taxon>Actinomycetota</taxon>
        <taxon>Actinomycetes</taxon>
        <taxon>Micrococcales</taxon>
        <taxon>Micrococcaceae</taxon>
        <taxon>Psychromicrobium</taxon>
    </lineage>
</organism>
<dbReference type="AlphaFoldDB" id="A0A7Y9LV51"/>
<dbReference type="Proteomes" id="UP000521748">
    <property type="component" value="Unassembled WGS sequence"/>
</dbReference>
<keyword evidence="2 8" id="KW-0436">Ligase</keyword>
<evidence type="ECO:0000256" key="8">
    <source>
        <dbReference type="HAMAP-Rule" id="MF_00421"/>
    </source>
</evidence>
<keyword evidence="10" id="KW-1185">Reference proteome</keyword>
<evidence type="ECO:0000256" key="3">
    <source>
        <dbReference type="ARBA" id="ARBA00022741"/>
    </source>
</evidence>
<keyword evidence="6 8" id="KW-0067">ATP-binding</keyword>
<gene>
    <name evidence="8" type="primary">purQ</name>
    <name evidence="9" type="ORF">FHU41_002442</name>
</gene>
<keyword evidence="4 8" id="KW-0658">Purine biosynthesis</keyword>
<reference evidence="9 10" key="1">
    <citation type="submission" date="2020-07" db="EMBL/GenBank/DDBJ databases">
        <title>Sequencing the genomes of 1000 actinobacteria strains.</title>
        <authorList>
            <person name="Klenk H.-P."/>
        </authorList>
    </citation>
    <scope>NUCLEOTIDE SEQUENCE [LARGE SCALE GENOMIC DNA]</scope>
    <source>
        <strain evidence="9 10">DSM 102047</strain>
    </source>
</reference>
<comment type="catalytic activity">
    <reaction evidence="8">
        <text>L-glutamine + H2O = L-glutamate + NH4(+)</text>
        <dbReference type="Rhea" id="RHEA:15889"/>
        <dbReference type="ChEBI" id="CHEBI:15377"/>
        <dbReference type="ChEBI" id="CHEBI:28938"/>
        <dbReference type="ChEBI" id="CHEBI:29985"/>
        <dbReference type="ChEBI" id="CHEBI:58359"/>
        <dbReference type="EC" id="3.5.1.2"/>
    </reaction>
</comment>
<comment type="pathway">
    <text evidence="8">Purine metabolism; IMP biosynthesis via de novo pathway; 5-amino-1-(5-phospho-D-ribosyl)imidazole from N(2)-formyl-N(1)-(5-phospho-D-ribosyl)glycinamide: step 1/2.</text>
</comment>
<protein>
    <recommendedName>
        <fullName evidence="8">Phosphoribosylformylglycinamidine synthase subunit PurQ</fullName>
        <shortName evidence="8">FGAM synthase</shortName>
        <ecNumber evidence="8">6.3.5.3</ecNumber>
    </recommendedName>
    <alternativeName>
        <fullName evidence="8">Formylglycinamide ribonucleotide amidotransferase subunit I</fullName>
        <shortName evidence="8">FGAR amidotransferase I</shortName>
        <shortName evidence="8">FGAR-AT I</shortName>
    </alternativeName>
    <alternativeName>
        <fullName evidence="8">Glutaminase PurQ</fullName>
        <ecNumber evidence="8">3.5.1.2</ecNumber>
    </alternativeName>
    <alternativeName>
        <fullName evidence="8">Phosphoribosylformylglycinamidine synthase subunit I</fullName>
    </alternativeName>
</protein>
<dbReference type="GO" id="GO:0004359">
    <property type="term" value="F:glutaminase activity"/>
    <property type="evidence" value="ECO:0007669"/>
    <property type="project" value="UniProtKB-EC"/>
</dbReference>